<accession>A0A8C1SB19</accession>
<dbReference type="SUPFAM" id="SSF50998">
    <property type="entry name" value="Quinoprotein alcohol dehydrogenase-like"/>
    <property type="match status" value="1"/>
</dbReference>
<keyword evidence="1" id="KW-0732">Signal</keyword>
<dbReference type="Ensembl" id="ENSCCRT00015005483.1">
    <property type="protein sequence ID" value="ENSCCRP00015005266.1"/>
    <property type="gene ID" value="ENSCCRG00015001426.1"/>
</dbReference>
<dbReference type="AlphaFoldDB" id="A0A8C1SB19"/>
<dbReference type="Proteomes" id="UP000694700">
    <property type="component" value="Unplaced"/>
</dbReference>
<evidence type="ECO:0000256" key="1">
    <source>
        <dbReference type="SAM" id="SignalP"/>
    </source>
</evidence>
<feature type="chain" id="PRO_5034267611" evidence="1">
    <location>
        <begin position="24"/>
        <end position="114"/>
    </location>
</feature>
<name>A0A8C1SB19_CYPCA</name>
<organism evidence="2 3">
    <name type="scientific">Cyprinus carpio</name>
    <name type="common">Common carp</name>
    <dbReference type="NCBI Taxonomy" id="7962"/>
    <lineage>
        <taxon>Eukaryota</taxon>
        <taxon>Metazoa</taxon>
        <taxon>Chordata</taxon>
        <taxon>Craniata</taxon>
        <taxon>Vertebrata</taxon>
        <taxon>Euteleostomi</taxon>
        <taxon>Actinopterygii</taxon>
        <taxon>Neopterygii</taxon>
        <taxon>Teleostei</taxon>
        <taxon>Ostariophysi</taxon>
        <taxon>Cypriniformes</taxon>
        <taxon>Cyprinidae</taxon>
        <taxon>Cyprininae</taxon>
        <taxon>Cyprinus</taxon>
    </lineage>
</organism>
<dbReference type="InterPro" id="IPR011047">
    <property type="entry name" value="Quinoprotein_ADH-like_sf"/>
</dbReference>
<proteinExistence type="predicted"/>
<dbReference type="SMART" id="SM00564">
    <property type="entry name" value="PQQ"/>
    <property type="match status" value="1"/>
</dbReference>
<reference evidence="2" key="1">
    <citation type="submission" date="2025-08" db="UniProtKB">
        <authorList>
            <consortium name="Ensembl"/>
        </authorList>
    </citation>
    <scope>IDENTIFICATION</scope>
</reference>
<evidence type="ECO:0000313" key="3">
    <source>
        <dbReference type="Proteomes" id="UP000694700"/>
    </source>
</evidence>
<sequence>MMDWRHLLLLLLSLAGNVSQCEGGSSVSLPESLLFVSTLDGSLHAVSKQTGDIKWTLKEDPIIQVPTYFQEPGFLPDPNDGSLYLLGGKRKEGLMVSVMGRGASVFVRESQLSH</sequence>
<dbReference type="InterPro" id="IPR018391">
    <property type="entry name" value="PQQ_b-propeller_rpt"/>
</dbReference>
<protein>
    <submittedName>
        <fullName evidence="2">Endoplasmic reticulum to nucleus signaling 2</fullName>
    </submittedName>
</protein>
<feature type="signal peptide" evidence="1">
    <location>
        <begin position="1"/>
        <end position="23"/>
    </location>
</feature>
<evidence type="ECO:0000313" key="2">
    <source>
        <dbReference type="Ensembl" id="ENSCCRP00015005266.1"/>
    </source>
</evidence>